<protein>
    <submittedName>
        <fullName evidence="1">Transposase</fullName>
    </submittedName>
</protein>
<reference evidence="1 2" key="1">
    <citation type="submission" date="2014-07" db="EMBL/GenBank/DDBJ databases">
        <authorList>
            <person name="McCorrison J."/>
            <person name="Sanka R."/>
            <person name="Torralba M."/>
            <person name="Gillis M."/>
            <person name="Haft D.H."/>
            <person name="Methe B."/>
            <person name="Sutton G."/>
            <person name="Nelson K.E."/>
        </authorList>
    </citation>
    <scope>NUCLEOTIDE SEQUENCE [LARGE SCALE GENOMIC DNA]</scope>
    <source>
        <strain evidence="1 2">DNF00040</strain>
    </source>
</reference>
<keyword evidence="2" id="KW-1185">Reference proteome</keyword>
<dbReference type="PANTHER" id="PTHR47515">
    <property type="entry name" value="LOW CALCIUM RESPONSE LOCUS PROTEIN T"/>
    <property type="match status" value="1"/>
</dbReference>
<gene>
    <name evidence="1" type="ORF">HMPREF2130_12070</name>
</gene>
<evidence type="ECO:0000313" key="2">
    <source>
        <dbReference type="Proteomes" id="UP000029629"/>
    </source>
</evidence>
<dbReference type="EMBL" id="JRNI01000160">
    <property type="protein sequence ID" value="KGF22470.1"/>
    <property type="molecule type" value="Genomic_DNA"/>
</dbReference>
<dbReference type="AlphaFoldDB" id="A0A095YJ88"/>
<accession>A0A095YJ88</accession>
<name>A0A095YJ88_9BURK</name>
<dbReference type="PANTHER" id="PTHR47515:SF2">
    <property type="entry name" value="INTEGRASE CORE DOMAIN PROTEIN"/>
    <property type="match status" value="1"/>
</dbReference>
<evidence type="ECO:0000313" key="1">
    <source>
        <dbReference type="EMBL" id="KGF22470.1"/>
    </source>
</evidence>
<dbReference type="eggNOG" id="COG2801">
    <property type="taxonomic scope" value="Bacteria"/>
</dbReference>
<feature type="non-terminal residue" evidence="1">
    <location>
        <position position="120"/>
    </location>
</feature>
<sequence>MAQRAVTQFRASIRVACEVFSISQSCYYYQPRQAGENEVIADWLIRLTTAQRNWGFGLCFLYLRNIKGFKWNHKRVYRIYRELELNLRIKPKKRIVRERPEALGATTAINQVWSMDFMHD</sequence>
<dbReference type="Proteomes" id="UP000029629">
    <property type="component" value="Unassembled WGS sequence"/>
</dbReference>
<organism evidence="1 2">
    <name type="scientific">Oligella urethralis DNF00040</name>
    <dbReference type="NCBI Taxonomy" id="1401065"/>
    <lineage>
        <taxon>Bacteria</taxon>
        <taxon>Pseudomonadati</taxon>
        <taxon>Pseudomonadota</taxon>
        <taxon>Betaproteobacteria</taxon>
        <taxon>Burkholderiales</taxon>
        <taxon>Alcaligenaceae</taxon>
        <taxon>Oligella</taxon>
    </lineage>
</organism>
<proteinExistence type="predicted"/>
<comment type="caution">
    <text evidence="1">The sequence shown here is derived from an EMBL/GenBank/DDBJ whole genome shotgun (WGS) entry which is preliminary data.</text>
</comment>